<proteinExistence type="predicted"/>
<dbReference type="Pfam" id="PF18013">
    <property type="entry name" value="Phage_lysozyme2"/>
    <property type="match status" value="1"/>
</dbReference>
<protein>
    <submittedName>
        <fullName evidence="4">Phage tail tip lysozyme</fullName>
    </submittedName>
</protein>
<reference evidence="4" key="1">
    <citation type="submission" date="2023-01" db="EMBL/GenBank/DDBJ databases">
        <title>Human gut microbiome strain richness.</title>
        <authorList>
            <person name="Chen-Liaw A."/>
        </authorList>
    </citation>
    <scope>NUCLEOTIDE SEQUENCE</scope>
    <source>
        <strain evidence="4">B1_m1001713B170214d0_201011</strain>
    </source>
</reference>
<keyword evidence="1" id="KW-0812">Transmembrane</keyword>
<accession>A0AAW6AXP9</accession>
<dbReference type="Gene3D" id="3.30.1380.10">
    <property type="match status" value="1"/>
</dbReference>
<dbReference type="Pfam" id="PF13539">
    <property type="entry name" value="Peptidase_M15_4"/>
    <property type="match status" value="1"/>
</dbReference>
<evidence type="ECO:0000259" key="3">
    <source>
        <dbReference type="Pfam" id="PF18013"/>
    </source>
</evidence>
<dbReference type="SUPFAM" id="SSF55166">
    <property type="entry name" value="Hedgehog/DD-peptidase"/>
    <property type="match status" value="1"/>
</dbReference>
<evidence type="ECO:0000313" key="4">
    <source>
        <dbReference type="EMBL" id="MDB2000348.1"/>
    </source>
</evidence>
<dbReference type="InterPro" id="IPR039561">
    <property type="entry name" value="Peptidase_M15C"/>
</dbReference>
<name>A0AAW6AXP9_CLOSY</name>
<evidence type="ECO:0000313" key="5">
    <source>
        <dbReference type="Proteomes" id="UP001300871"/>
    </source>
</evidence>
<comment type="caution">
    <text evidence="4">The sequence shown here is derived from an EMBL/GenBank/DDBJ whole genome shotgun (WGS) entry which is preliminary data.</text>
</comment>
<evidence type="ECO:0000259" key="2">
    <source>
        <dbReference type="Pfam" id="PF13539"/>
    </source>
</evidence>
<feature type="domain" description="Peptidase M15C" evidence="2">
    <location>
        <begin position="491"/>
        <end position="568"/>
    </location>
</feature>
<dbReference type="RefSeq" id="WP_100932533.1">
    <property type="nucleotide sequence ID" value="NZ_CABHNX010000235.1"/>
</dbReference>
<dbReference type="Gene3D" id="1.10.530.10">
    <property type="match status" value="1"/>
</dbReference>
<dbReference type="Proteomes" id="UP001300871">
    <property type="component" value="Unassembled WGS sequence"/>
</dbReference>
<evidence type="ECO:0000256" key="1">
    <source>
        <dbReference type="SAM" id="Phobius"/>
    </source>
</evidence>
<dbReference type="GO" id="GO:0008233">
    <property type="term" value="F:peptidase activity"/>
    <property type="evidence" value="ECO:0007669"/>
    <property type="project" value="InterPro"/>
</dbReference>
<organism evidence="4 5">
    <name type="scientific">Clostridium symbiosum</name>
    <name type="common">Bacteroides symbiosus</name>
    <dbReference type="NCBI Taxonomy" id="1512"/>
    <lineage>
        <taxon>Bacteria</taxon>
        <taxon>Bacillati</taxon>
        <taxon>Bacillota</taxon>
        <taxon>Clostridia</taxon>
        <taxon>Lachnospirales</taxon>
        <taxon>Lachnospiraceae</taxon>
        <taxon>Otoolea</taxon>
    </lineage>
</organism>
<dbReference type="AlphaFoldDB" id="A0AAW6AXP9"/>
<feature type="transmembrane region" description="Helical" evidence="1">
    <location>
        <begin position="23"/>
        <end position="42"/>
    </location>
</feature>
<dbReference type="InterPro" id="IPR041219">
    <property type="entry name" value="Phage_lysozyme2"/>
</dbReference>
<dbReference type="EMBL" id="JAQLGM010000018">
    <property type="protein sequence ID" value="MDB2000348.1"/>
    <property type="molecule type" value="Genomic_DNA"/>
</dbReference>
<sequence>MLPPWLIKTAIGQALKPENQKRILLCVGGIICALLLLVAVILQPLSFLTGENITTDFDITASAAYKEIYPVYEEYITELLEVLNQKAEDVKEQHKKWIKEYERDPQTGERVEAGGHWEYPDVEVITPEPPLAALFAWLSQNNEDILKARRYQVNAQEIKDFFNSIYEFEVTGSDMSYTVAAHFLTDTEIAEKYYPESEASRDLFAQSIALINDFLAAAGYVQIGGELNLSASAVETLTKIYNAFIEQGYSKAAAAGACGNIQQECNFNYTLGPPAYGIIQWTGSRFKALQKHAIENNYNSWNVLEAQIEFMFHELNGTYQSRLSSYSSKYADAAQYKDIQDPREAAFVFCAVYEGCEYNPDKGWGKPQGSTVGPDGKRWQQLEYRQNYAEKIYNAFSGGNSSMGQVANGSSSEKLAALFPSGLPNSSAAADRYMERIPIEVWDGSKKVTKYVTLHRALKEDIQEIFSEIAAAHIPLKSVSGYSWRGMNNGGSGSRSHHSYGVALDIDPDFNPSGKYSRNPVGVKPDISCYYYKYPWQPKVSTLSISPESVIVRAFENHGWVWGAKWGTVSRPTRGPYDPGYHDFMHFSFTGH</sequence>
<feature type="domain" description="Phage tail lysozyme" evidence="3">
    <location>
        <begin position="236"/>
        <end position="396"/>
    </location>
</feature>
<keyword evidence="1" id="KW-1133">Transmembrane helix</keyword>
<keyword evidence="1" id="KW-0472">Membrane</keyword>
<gene>
    <name evidence="4" type="ORF">PM006_09060</name>
</gene>
<dbReference type="InterPro" id="IPR009045">
    <property type="entry name" value="Zn_M74/Hedgehog-like"/>
</dbReference>